<gene>
    <name evidence="2" type="ORF">WG66_14861</name>
</gene>
<proteinExistence type="predicted"/>
<dbReference type="Proteomes" id="UP000054988">
    <property type="component" value="Unassembled WGS sequence"/>
</dbReference>
<feature type="signal peptide" evidence="1">
    <location>
        <begin position="1"/>
        <end position="19"/>
    </location>
</feature>
<organism evidence="2 3">
    <name type="scientific">Moniliophthora roreri</name>
    <name type="common">Frosty pod rot fungus</name>
    <name type="synonym">Monilia roreri</name>
    <dbReference type="NCBI Taxonomy" id="221103"/>
    <lineage>
        <taxon>Eukaryota</taxon>
        <taxon>Fungi</taxon>
        <taxon>Dikarya</taxon>
        <taxon>Basidiomycota</taxon>
        <taxon>Agaricomycotina</taxon>
        <taxon>Agaricomycetes</taxon>
        <taxon>Agaricomycetidae</taxon>
        <taxon>Agaricales</taxon>
        <taxon>Marasmiineae</taxon>
        <taxon>Marasmiaceae</taxon>
        <taxon>Moniliophthora</taxon>
    </lineage>
</organism>
<protein>
    <submittedName>
        <fullName evidence="2">Uncharacterized protein</fullName>
    </submittedName>
</protein>
<reference evidence="2 3" key="1">
    <citation type="submission" date="2015-12" db="EMBL/GenBank/DDBJ databases">
        <title>Draft genome sequence of Moniliophthora roreri, the causal agent of frosty pod rot of cacao.</title>
        <authorList>
            <person name="Aime M.C."/>
            <person name="Diaz-Valderrama J.R."/>
            <person name="Kijpornyongpan T."/>
            <person name="Phillips-Mora W."/>
        </authorList>
    </citation>
    <scope>NUCLEOTIDE SEQUENCE [LARGE SCALE GENOMIC DNA]</scope>
    <source>
        <strain evidence="2 3">MCA 2952</strain>
    </source>
</reference>
<evidence type="ECO:0000256" key="1">
    <source>
        <dbReference type="SAM" id="SignalP"/>
    </source>
</evidence>
<name>A0A0W0F865_MONRR</name>
<feature type="chain" id="PRO_5006901550" evidence="1">
    <location>
        <begin position="20"/>
        <end position="58"/>
    </location>
</feature>
<sequence length="58" mass="6115">MQLSIAASILFLLVCSVVAAPAPGPTPAPDPFAVPNVEVRQQCTRQQNREVIADALCP</sequence>
<comment type="caution">
    <text evidence="2">The sequence shown here is derived from an EMBL/GenBank/DDBJ whole genome shotgun (WGS) entry which is preliminary data.</text>
</comment>
<dbReference type="AlphaFoldDB" id="A0A0W0F865"/>
<evidence type="ECO:0000313" key="3">
    <source>
        <dbReference type="Proteomes" id="UP000054988"/>
    </source>
</evidence>
<keyword evidence="1" id="KW-0732">Signal</keyword>
<evidence type="ECO:0000313" key="2">
    <source>
        <dbReference type="EMBL" id="KTB32547.1"/>
    </source>
</evidence>
<accession>A0A0W0F865</accession>
<dbReference type="EMBL" id="LATX01002213">
    <property type="protein sequence ID" value="KTB32547.1"/>
    <property type="molecule type" value="Genomic_DNA"/>
</dbReference>